<sequence length="528" mass="58873">MKDRPYSIPKESAYRLTPTTAISNLKTQFLLYLVERSGEGPCGLDDYQMIWRCGKSLTTEGCLWAIVIVLLFAQRKPVSWAVLLTTMQYVIEVSLKGFHRKSHTTQSAKWRKGGDDGGLIQVALLASLFHSCRMADHYSDLAKLVTLVSSTNEVFVCISFMVAICLDHSLFTIHAAIFACTWLCLKALSRDRHDSLTKGESGVLVTLATILISETVMQIRGYASCTGISHELVALLGGAGCLATCVTLVIWRFPWWIRLQLHLVGPLVTIETGLAWRGYSPCFKDYLPRCLDWLVRFLVSLEGGYPRYFGLIYWLAVFVVAFVPTRLVLETTELAVVIRRKWFHAVAVILFSPVTKTFPQLMSLSYAIALCALAVLEDLRRDLPALQSFYLSFIDSRKDNPELIVSHMFLILGCAMPLWISEWEGTESVKLLLSHWGVLCLGIGDAAGAVVGTWYGKHRWGQNQRTIEGSLAMWTSITIAGIAFISVDKHLALFAASTIATLMEAFTFQMDNLVLPIIGSTVILLLQN</sequence>
<accession>A0AAD2FTX9</accession>
<keyword evidence="12" id="KW-1185">Reference proteome</keyword>
<feature type="transmembrane region" description="Helical" evidence="10">
    <location>
        <begin position="144"/>
        <end position="164"/>
    </location>
</feature>
<evidence type="ECO:0000256" key="6">
    <source>
        <dbReference type="ARBA" id="ARBA00022777"/>
    </source>
</evidence>
<reference evidence="11" key="1">
    <citation type="submission" date="2023-08" db="EMBL/GenBank/DDBJ databases">
        <authorList>
            <person name="Audoor S."/>
            <person name="Bilcke G."/>
        </authorList>
    </citation>
    <scope>NUCLEOTIDE SEQUENCE</scope>
</reference>
<comment type="similarity">
    <text evidence="2">Belongs to the polyprenol kinase family.</text>
</comment>
<feature type="transmembrane region" description="Helical" evidence="10">
    <location>
        <begin position="506"/>
        <end position="526"/>
    </location>
</feature>
<feature type="transmembrane region" description="Helical" evidence="10">
    <location>
        <begin position="432"/>
        <end position="455"/>
    </location>
</feature>
<dbReference type="EMBL" id="CAKOGP040001825">
    <property type="protein sequence ID" value="CAJ1953467.1"/>
    <property type="molecule type" value="Genomic_DNA"/>
</dbReference>
<evidence type="ECO:0000256" key="10">
    <source>
        <dbReference type="SAM" id="Phobius"/>
    </source>
</evidence>
<feature type="transmembrane region" description="Helical" evidence="10">
    <location>
        <begin position="232"/>
        <end position="251"/>
    </location>
</feature>
<evidence type="ECO:0000256" key="4">
    <source>
        <dbReference type="ARBA" id="ARBA00022679"/>
    </source>
</evidence>
<keyword evidence="7" id="KW-0256">Endoplasmic reticulum</keyword>
<protein>
    <recommendedName>
        <fullName evidence="3">dolichol kinase</fullName>
        <ecNumber evidence="3">2.7.1.108</ecNumber>
    </recommendedName>
</protein>
<evidence type="ECO:0000313" key="11">
    <source>
        <dbReference type="EMBL" id="CAJ1953467.1"/>
    </source>
</evidence>
<comment type="subcellular location">
    <subcellularLocation>
        <location evidence="1">Endoplasmic reticulum membrane</location>
        <topology evidence="1">Multi-pass membrane protein</topology>
    </subcellularLocation>
</comment>
<dbReference type="PANTHER" id="PTHR13205:SF15">
    <property type="entry name" value="DOLICHOL KINASE"/>
    <property type="match status" value="1"/>
</dbReference>
<evidence type="ECO:0000256" key="3">
    <source>
        <dbReference type="ARBA" id="ARBA00012132"/>
    </source>
</evidence>
<feature type="transmembrane region" description="Helical" evidence="10">
    <location>
        <begin position="401"/>
        <end position="420"/>
    </location>
</feature>
<evidence type="ECO:0000313" key="12">
    <source>
        <dbReference type="Proteomes" id="UP001295423"/>
    </source>
</evidence>
<evidence type="ECO:0000256" key="2">
    <source>
        <dbReference type="ARBA" id="ARBA00010794"/>
    </source>
</evidence>
<evidence type="ECO:0000256" key="1">
    <source>
        <dbReference type="ARBA" id="ARBA00004477"/>
    </source>
</evidence>
<dbReference type="GO" id="GO:0005789">
    <property type="term" value="C:endoplasmic reticulum membrane"/>
    <property type="evidence" value="ECO:0007669"/>
    <property type="project" value="UniProtKB-SubCell"/>
</dbReference>
<keyword evidence="4" id="KW-0808">Transferase</keyword>
<dbReference type="GO" id="GO:0004168">
    <property type="term" value="F:dolichol kinase activity"/>
    <property type="evidence" value="ECO:0007669"/>
    <property type="project" value="UniProtKB-EC"/>
</dbReference>
<dbReference type="InterPro" id="IPR032974">
    <property type="entry name" value="Polypren_kinase"/>
</dbReference>
<dbReference type="AlphaFoldDB" id="A0AAD2FTX9"/>
<proteinExistence type="inferred from homology"/>
<name>A0AAD2FTX9_9STRA</name>
<keyword evidence="9 10" id="KW-0472">Membrane</keyword>
<evidence type="ECO:0000256" key="9">
    <source>
        <dbReference type="ARBA" id="ARBA00023136"/>
    </source>
</evidence>
<feature type="transmembrane region" description="Helical" evidence="10">
    <location>
        <begin position="467"/>
        <end position="486"/>
    </location>
</feature>
<feature type="transmembrane region" description="Helical" evidence="10">
    <location>
        <begin position="308"/>
        <end position="329"/>
    </location>
</feature>
<dbReference type="GO" id="GO:0043048">
    <property type="term" value="P:dolichyl monophosphate biosynthetic process"/>
    <property type="evidence" value="ECO:0007669"/>
    <property type="project" value="TreeGrafter"/>
</dbReference>
<keyword evidence="8 10" id="KW-1133">Transmembrane helix</keyword>
<evidence type="ECO:0000256" key="7">
    <source>
        <dbReference type="ARBA" id="ARBA00022824"/>
    </source>
</evidence>
<organism evidence="11 12">
    <name type="scientific">Cylindrotheca closterium</name>
    <dbReference type="NCBI Taxonomy" id="2856"/>
    <lineage>
        <taxon>Eukaryota</taxon>
        <taxon>Sar</taxon>
        <taxon>Stramenopiles</taxon>
        <taxon>Ochrophyta</taxon>
        <taxon>Bacillariophyta</taxon>
        <taxon>Bacillariophyceae</taxon>
        <taxon>Bacillariophycidae</taxon>
        <taxon>Bacillariales</taxon>
        <taxon>Bacillariaceae</taxon>
        <taxon>Cylindrotheca</taxon>
    </lineage>
</organism>
<keyword evidence="6" id="KW-0418">Kinase</keyword>
<evidence type="ECO:0000256" key="5">
    <source>
        <dbReference type="ARBA" id="ARBA00022692"/>
    </source>
</evidence>
<dbReference type="EC" id="2.7.1.108" evidence="3"/>
<feature type="transmembrane region" description="Helical" evidence="10">
    <location>
        <begin position="170"/>
        <end position="189"/>
    </location>
</feature>
<gene>
    <name evidence="11" type="ORF">CYCCA115_LOCUS14067</name>
</gene>
<dbReference type="Proteomes" id="UP001295423">
    <property type="component" value="Unassembled WGS sequence"/>
</dbReference>
<evidence type="ECO:0000256" key="8">
    <source>
        <dbReference type="ARBA" id="ARBA00022989"/>
    </source>
</evidence>
<dbReference type="PANTHER" id="PTHR13205">
    <property type="entry name" value="TRANSMEMBRANE PROTEIN 15-RELATED"/>
    <property type="match status" value="1"/>
</dbReference>
<keyword evidence="5 10" id="KW-0812">Transmembrane</keyword>
<comment type="caution">
    <text evidence="11">The sequence shown here is derived from an EMBL/GenBank/DDBJ whole genome shotgun (WGS) entry which is preliminary data.</text>
</comment>